<dbReference type="InterPro" id="IPR005358">
    <property type="entry name" value="Puta_zinc/iron-chelating_dom"/>
</dbReference>
<dbReference type="PANTHER" id="PTHR35866:SF2">
    <property type="entry name" value="YKGJ FAMILY CYSTEINE CLUSTER PROTEIN"/>
    <property type="match status" value="1"/>
</dbReference>
<comment type="caution">
    <text evidence="1">The sequence shown here is derived from an EMBL/GenBank/DDBJ whole genome shotgun (WGS) entry which is preliminary data.</text>
</comment>
<dbReference type="RefSeq" id="WP_169736241.1">
    <property type="nucleotide sequence ID" value="NZ_DUIH01000012.1"/>
</dbReference>
<name>A0A832RX02_9EURY</name>
<dbReference type="AlphaFoldDB" id="A0A832RX02"/>
<protein>
    <submittedName>
        <fullName evidence="1">YkgJ family cysteine cluster protein</fullName>
    </submittedName>
</protein>
<accession>A0A832RX02</accession>
<gene>
    <name evidence="1" type="ORF">HA299_04015</name>
</gene>
<evidence type="ECO:0000313" key="2">
    <source>
        <dbReference type="Proteomes" id="UP000600363"/>
    </source>
</evidence>
<proteinExistence type="predicted"/>
<dbReference type="Pfam" id="PF03692">
    <property type="entry name" value="CxxCxxCC"/>
    <property type="match status" value="1"/>
</dbReference>
<evidence type="ECO:0000313" key="1">
    <source>
        <dbReference type="EMBL" id="HIH69773.1"/>
    </source>
</evidence>
<dbReference type="EMBL" id="DUIH01000012">
    <property type="protein sequence ID" value="HIH69773.1"/>
    <property type="molecule type" value="Genomic_DNA"/>
</dbReference>
<sequence length="194" mass="22391">MMRAMLEHRRRIIEHSLERARALSEEDIARELAPYEWRCMRCGRCCSARFGDNTVQLSREEAEAISRHMGMPLHELIEPSPLRIGSLRLGWVLRRDKEGQCVLLREGRCTAYPVRPMLCATYPFWLREEGDGFELECGECEGLGMGWATSPLELAGALKRRLVCELEEERCMLCHMLTSNVHEGVVDSRGIWRL</sequence>
<dbReference type="PANTHER" id="PTHR35866">
    <property type="entry name" value="PUTATIVE-RELATED"/>
    <property type="match status" value="1"/>
</dbReference>
<reference evidence="1" key="1">
    <citation type="journal article" date="2020" name="bioRxiv">
        <title>A rank-normalized archaeal taxonomy based on genome phylogeny resolves widespread incomplete and uneven classifications.</title>
        <authorList>
            <person name="Rinke C."/>
            <person name="Chuvochina M."/>
            <person name="Mussig A.J."/>
            <person name="Chaumeil P.-A."/>
            <person name="Waite D.W."/>
            <person name="Whitman W.B."/>
            <person name="Parks D.H."/>
            <person name="Hugenholtz P."/>
        </authorList>
    </citation>
    <scope>NUCLEOTIDE SEQUENCE</scope>
    <source>
        <strain evidence="1">UBA12518</strain>
    </source>
</reference>
<dbReference type="Proteomes" id="UP000600363">
    <property type="component" value="Unassembled WGS sequence"/>
</dbReference>
<organism evidence="1 2">
    <name type="scientific">Methermicoccus shengliensis</name>
    <dbReference type="NCBI Taxonomy" id="660064"/>
    <lineage>
        <taxon>Archaea</taxon>
        <taxon>Methanobacteriati</taxon>
        <taxon>Methanobacteriota</taxon>
        <taxon>Stenosarchaea group</taxon>
        <taxon>Methanomicrobia</taxon>
        <taxon>Methanosarcinales</taxon>
        <taxon>Methermicoccaceae</taxon>
        <taxon>Methermicoccus</taxon>
    </lineage>
</organism>